<name>A0A0A9ASS9_ARUDO</name>
<organism evidence="1">
    <name type="scientific">Arundo donax</name>
    <name type="common">Giant reed</name>
    <name type="synonym">Donax arundinaceus</name>
    <dbReference type="NCBI Taxonomy" id="35708"/>
    <lineage>
        <taxon>Eukaryota</taxon>
        <taxon>Viridiplantae</taxon>
        <taxon>Streptophyta</taxon>
        <taxon>Embryophyta</taxon>
        <taxon>Tracheophyta</taxon>
        <taxon>Spermatophyta</taxon>
        <taxon>Magnoliopsida</taxon>
        <taxon>Liliopsida</taxon>
        <taxon>Poales</taxon>
        <taxon>Poaceae</taxon>
        <taxon>PACMAD clade</taxon>
        <taxon>Arundinoideae</taxon>
        <taxon>Arundineae</taxon>
        <taxon>Arundo</taxon>
    </lineage>
</organism>
<proteinExistence type="predicted"/>
<reference evidence="1" key="1">
    <citation type="submission" date="2014-09" db="EMBL/GenBank/DDBJ databases">
        <authorList>
            <person name="Magalhaes I.L.F."/>
            <person name="Oliveira U."/>
            <person name="Santos F.R."/>
            <person name="Vidigal T.H.D.A."/>
            <person name="Brescovit A.D."/>
            <person name="Santos A.J."/>
        </authorList>
    </citation>
    <scope>NUCLEOTIDE SEQUENCE</scope>
    <source>
        <tissue evidence="1">Shoot tissue taken approximately 20 cm above the soil surface</tissue>
    </source>
</reference>
<evidence type="ECO:0000313" key="1">
    <source>
        <dbReference type="EMBL" id="JAD50107.1"/>
    </source>
</evidence>
<protein>
    <submittedName>
        <fullName evidence="1">Uncharacterized protein</fullName>
    </submittedName>
</protein>
<sequence>MISFSRFNYCI</sequence>
<reference evidence="1" key="2">
    <citation type="journal article" date="2015" name="Data Brief">
        <title>Shoot transcriptome of the giant reed, Arundo donax.</title>
        <authorList>
            <person name="Barrero R.A."/>
            <person name="Guerrero F.D."/>
            <person name="Moolhuijzen P."/>
            <person name="Goolsby J.A."/>
            <person name="Tidwell J."/>
            <person name="Bellgard S.E."/>
            <person name="Bellgard M.I."/>
        </authorList>
    </citation>
    <scope>NUCLEOTIDE SEQUENCE</scope>
    <source>
        <tissue evidence="1">Shoot tissue taken approximately 20 cm above the soil surface</tissue>
    </source>
</reference>
<accession>A0A0A9ASS9</accession>
<dbReference type="EMBL" id="GBRH01247788">
    <property type="protein sequence ID" value="JAD50107.1"/>
    <property type="molecule type" value="Transcribed_RNA"/>
</dbReference>